<dbReference type="STRING" id="1334629.MFUL124B02_19065"/>
<feature type="chain" id="PRO_5022796789" description="VWFA domain-containing protein" evidence="1">
    <location>
        <begin position="20"/>
        <end position="427"/>
    </location>
</feature>
<evidence type="ECO:0000256" key="1">
    <source>
        <dbReference type="SAM" id="SignalP"/>
    </source>
</evidence>
<proteinExistence type="predicted"/>
<gene>
    <name evidence="3" type="ORF">MFU01_43950</name>
    <name evidence="4" type="ORF">SAMN05443572_1099</name>
</gene>
<name>A0A511T7S2_MYXFU</name>
<dbReference type="Proteomes" id="UP000321514">
    <property type="component" value="Unassembled WGS sequence"/>
</dbReference>
<dbReference type="InterPro" id="IPR036465">
    <property type="entry name" value="vWFA_dom_sf"/>
</dbReference>
<dbReference type="EMBL" id="FOIB01000009">
    <property type="protein sequence ID" value="SEU31729.1"/>
    <property type="molecule type" value="Genomic_DNA"/>
</dbReference>
<protein>
    <recommendedName>
        <fullName evidence="2">VWFA domain-containing protein</fullName>
    </recommendedName>
</protein>
<organism evidence="3 6">
    <name type="scientific">Myxococcus fulvus</name>
    <dbReference type="NCBI Taxonomy" id="33"/>
    <lineage>
        <taxon>Bacteria</taxon>
        <taxon>Pseudomonadati</taxon>
        <taxon>Myxococcota</taxon>
        <taxon>Myxococcia</taxon>
        <taxon>Myxococcales</taxon>
        <taxon>Cystobacterineae</taxon>
        <taxon>Myxococcaceae</taxon>
        <taxon>Myxococcus</taxon>
    </lineage>
</organism>
<dbReference type="RefSeq" id="WP_046713304.1">
    <property type="nucleotide sequence ID" value="NZ_BJXR01000034.1"/>
</dbReference>
<dbReference type="PROSITE" id="PS50234">
    <property type="entry name" value="VWFA"/>
    <property type="match status" value="1"/>
</dbReference>
<reference evidence="3 6" key="2">
    <citation type="submission" date="2019-07" db="EMBL/GenBank/DDBJ databases">
        <title>Whole genome shotgun sequence of Myxococcus fulvus NBRC 100333.</title>
        <authorList>
            <person name="Hosoyama A."/>
            <person name="Uohara A."/>
            <person name="Ohji S."/>
            <person name="Ichikawa N."/>
        </authorList>
    </citation>
    <scope>NUCLEOTIDE SEQUENCE [LARGE SCALE GENOMIC DNA]</scope>
    <source>
        <strain evidence="3 6">NBRC 100333</strain>
    </source>
</reference>
<feature type="signal peptide" evidence="1">
    <location>
        <begin position="1"/>
        <end position="19"/>
    </location>
</feature>
<evidence type="ECO:0000313" key="6">
    <source>
        <dbReference type="Proteomes" id="UP000321514"/>
    </source>
</evidence>
<dbReference type="EMBL" id="BJXR01000034">
    <property type="protein sequence ID" value="GEN09358.1"/>
    <property type="molecule type" value="Genomic_DNA"/>
</dbReference>
<keyword evidence="5" id="KW-1185">Reference proteome</keyword>
<dbReference type="SMART" id="SM00327">
    <property type="entry name" value="VWA"/>
    <property type="match status" value="1"/>
</dbReference>
<reference evidence="4 5" key="1">
    <citation type="submission" date="2016-10" db="EMBL/GenBank/DDBJ databases">
        <authorList>
            <person name="Varghese N."/>
            <person name="Submissions S."/>
        </authorList>
    </citation>
    <scope>NUCLEOTIDE SEQUENCE [LARGE SCALE GENOMIC DNA]</scope>
    <source>
        <strain evidence="4 5">DSM 16525</strain>
    </source>
</reference>
<dbReference type="NCBIfam" id="NF033757">
    <property type="entry name" value="gliding_CglB"/>
    <property type="match status" value="1"/>
</dbReference>
<evidence type="ECO:0000313" key="4">
    <source>
        <dbReference type="EMBL" id="SEU31729.1"/>
    </source>
</evidence>
<keyword evidence="1" id="KW-0732">Signal</keyword>
<comment type="caution">
    <text evidence="3">The sequence shown here is derived from an EMBL/GenBank/DDBJ whole genome shotgun (WGS) entry which is preliminary data.</text>
</comment>
<dbReference type="AlphaFoldDB" id="A0A511T7S2"/>
<dbReference type="OrthoDB" id="5506314at2"/>
<dbReference type="Proteomes" id="UP000183760">
    <property type="component" value="Unassembled WGS sequence"/>
</dbReference>
<sequence length="427" mass="44810">MRAKLNLLSLSALALGALAGVVTGCQSYDFEPVEPLAIAQTTVEETITALSSKPNIMLLVDISGSMTLPVRPDEPTCMVRDSQGATVLCGYENGCPTTTCPTRWTELQGAVPQFLTNSGPYVRFALTTYPEASTGSGVAACTKPTVSSVRKGLPVVEDDASLLEHANSINTLIQAIPNKGTGQPVGGTPTSGSLTFVGSLDGLKDPDRKNFVILLTDGLPNCNEANEFSGAENPLQCKCTIANNGCGTAGVPFERRGCLDTNESVKAVQALKDSGVTTIVIGFGAETASGDGPAVLQAMAAAGGFARSCADDPNACGRNDTCIAATGLCSRTFYQAGNQEELADALERISKEVVNPEPCLIPLKGPQLPSNPKLIVVYVEDERLQPGDGTWSLTDNGVLFNGATCDRIKNSRPEDPIKIEIRAIRQR</sequence>
<dbReference type="CDD" id="cd00198">
    <property type="entry name" value="vWFA"/>
    <property type="match status" value="1"/>
</dbReference>
<evidence type="ECO:0000259" key="2">
    <source>
        <dbReference type="PROSITE" id="PS50234"/>
    </source>
</evidence>
<dbReference type="PROSITE" id="PS51257">
    <property type="entry name" value="PROKAR_LIPOPROTEIN"/>
    <property type="match status" value="1"/>
</dbReference>
<dbReference type="InterPro" id="IPR002035">
    <property type="entry name" value="VWF_A"/>
</dbReference>
<evidence type="ECO:0000313" key="3">
    <source>
        <dbReference type="EMBL" id="GEN09358.1"/>
    </source>
</evidence>
<dbReference type="SUPFAM" id="SSF53300">
    <property type="entry name" value="vWA-like"/>
    <property type="match status" value="1"/>
</dbReference>
<feature type="domain" description="VWFA" evidence="2">
    <location>
        <begin position="55"/>
        <end position="349"/>
    </location>
</feature>
<dbReference type="Gene3D" id="3.40.50.410">
    <property type="entry name" value="von Willebrand factor, type A domain"/>
    <property type="match status" value="1"/>
</dbReference>
<evidence type="ECO:0000313" key="5">
    <source>
        <dbReference type="Proteomes" id="UP000183760"/>
    </source>
</evidence>
<accession>A0A511T7S2</accession>